<reference evidence="13" key="1">
    <citation type="submission" date="2022-01" db="UniProtKB">
        <authorList>
            <consortium name="EnsemblMetazoa"/>
        </authorList>
    </citation>
    <scope>IDENTIFICATION</scope>
</reference>
<dbReference type="SUPFAM" id="SSF81531">
    <property type="entry name" value="Non-heme 11 kDa protein of cytochrome bc1 complex (Ubiquinol-cytochrome c reductase)"/>
    <property type="match status" value="1"/>
</dbReference>
<accession>A0A8I6RRH4</accession>
<dbReference type="Gene3D" id="1.10.287.20">
    <property type="entry name" value="Ubiquinol-cytochrome C reductase hinge domain"/>
    <property type="match status" value="1"/>
</dbReference>
<evidence type="ECO:0000256" key="7">
    <source>
        <dbReference type="ARBA" id="ARBA00023128"/>
    </source>
</evidence>
<evidence type="ECO:0000256" key="4">
    <source>
        <dbReference type="ARBA" id="ARBA00022660"/>
    </source>
</evidence>
<keyword evidence="4 10" id="KW-0679">Respiratory chain</keyword>
<dbReference type="FunFam" id="1.10.287.20:FF:000001">
    <property type="entry name" value="Cytochrome b-c1 complex subunit 6"/>
    <property type="match status" value="1"/>
</dbReference>
<dbReference type="InterPro" id="IPR036811">
    <property type="entry name" value="Ubol_cytC_Rdtase_hinge_dom_sf"/>
</dbReference>
<comment type="similarity">
    <text evidence="2 10">Belongs to the UQCRH/QCR6 family.</text>
</comment>
<dbReference type="KEGG" id="clec:106666813"/>
<evidence type="ECO:0000256" key="2">
    <source>
        <dbReference type="ARBA" id="ARBA00006498"/>
    </source>
</evidence>
<dbReference type="PIRSF" id="PIRSF000019">
    <property type="entry name" value="Bc1_11K"/>
    <property type="match status" value="1"/>
</dbReference>
<keyword evidence="8 10" id="KW-0472">Membrane</keyword>
<evidence type="ECO:0000259" key="12">
    <source>
        <dbReference type="Pfam" id="PF02320"/>
    </source>
</evidence>
<keyword evidence="7 10" id="KW-0496">Mitochondrion</keyword>
<dbReference type="EnsemblMetazoa" id="XM_014394280.1">
    <property type="protein sequence ID" value="XP_014249766.1"/>
    <property type="gene ID" value="LOC106666813"/>
</dbReference>
<dbReference type="AlphaFoldDB" id="A0A8I6RRH4"/>
<evidence type="ECO:0000256" key="3">
    <source>
        <dbReference type="ARBA" id="ARBA00022448"/>
    </source>
</evidence>
<dbReference type="InterPro" id="IPR023184">
    <property type="entry name" value="Ubol_cytC_Rdtase_hinge_dom"/>
</dbReference>
<evidence type="ECO:0000313" key="13">
    <source>
        <dbReference type="EnsemblMetazoa" id="XP_014249766.1"/>
    </source>
</evidence>
<feature type="domain" description="Ubiquinol-cytochrome C reductase hinge" evidence="12">
    <location>
        <begin position="28"/>
        <end position="89"/>
    </location>
</feature>
<keyword evidence="6 10" id="KW-0249">Electron transport</keyword>
<evidence type="ECO:0000256" key="9">
    <source>
        <dbReference type="ARBA" id="ARBA00023157"/>
    </source>
</evidence>
<protein>
    <recommendedName>
        <fullName evidence="10">Cytochrome b-c1 complex subunit 6</fullName>
    </recommendedName>
</protein>
<dbReference type="GO" id="GO:0006122">
    <property type="term" value="P:mitochondrial electron transport, ubiquinol to cytochrome c"/>
    <property type="evidence" value="ECO:0007669"/>
    <property type="project" value="InterPro"/>
</dbReference>
<organism evidence="13 14">
    <name type="scientific">Cimex lectularius</name>
    <name type="common">Bed bug</name>
    <name type="synonym">Acanthia lectularia</name>
    <dbReference type="NCBI Taxonomy" id="79782"/>
    <lineage>
        <taxon>Eukaryota</taxon>
        <taxon>Metazoa</taxon>
        <taxon>Ecdysozoa</taxon>
        <taxon>Arthropoda</taxon>
        <taxon>Hexapoda</taxon>
        <taxon>Insecta</taxon>
        <taxon>Pterygota</taxon>
        <taxon>Neoptera</taxon>
        <taxon>Paraneoptera</taxon>
        <taxon>Hemiptera</taxon>
        <taxon>Heteroptera</taxon>
        <taxon>Panheteroptera</taxon>
        <taxon>Cimicomorpha</taxon>
        <taxon>Cimicidae</taxon>
        <taxon>Cimex</taxon>
    </lineage>
</organism>
<dbReference type="OMA" id="NTCNDRV"/>
<feature type="disulfide bond" evidence="11">
    <location>
        <begin position="37"/>
        <end position="79"/>
    </location>
</feature>
<evidence type="ECO:0000256" key="6">
    <source>
        <dbReference type="ARBA" id="ARBA00022982"/>
    </source>
</evidence>
<keyword evidence="3 10" id="KW-0813">Transport</keyword>
<evidence type="ECO:0000256" key="5">
    <source>
        <dbReference type="ARBA" id="ARBA00022792"/>
    </source>
</evidence>
<dbReference type="InterPro" id="IPR003422">
    <property type="entry name" value="Cyt_b-c1_6"/>
</dbReference>
<keyword evidence="5 10" id="KW-0999">Mitochondrion inner membrane</keyword>
<evidence type="ECO:0000256" key="10">
    <source>
        <dbReference type="PIRNR" id="PIRNR000019"/>
    </source>
</evidence>
<feature type="disulfide bond" evidence="11">
    <location>
        <begin position="51"/>
        <end position="65"/>
    </location>
</feature>
<dbReference type="PANTHER" id="PTHR15336:SF0">
    <property type="entry name" value="CYTOCHROME B-C1 COMPLEX SUBUNIT 6, MITOCHONDRIAL"/>
    <property type="match status" value="1"/>
</dbReference>
<proteinExistence type="inferred from homology"/>
<evidence type="ECO:0000256" key="8">
    <source>
        <dbReference type="ARBA" id="ARBA00023136"/>
    </source>
</evidence>
<sequence>MPLFGFSMFGKVVPKISAQSDDDEELVDPQVTLKESCEPNCKSFKDRLNECSARVSSKSQTTETCVEELMDFVHCVDHCVAKTLFTKLK</sequence>
<name>A0A8I6RRH4_CIMLE</name>
<keyword evidence="14" id="KW-1185">Reference proteome</keyword>
<dbReference type="Pfam" id="PF02320">
    <property type="entry name" value="UCR_hinge"/>
    <property type="match status" value="1"/>
</dbReference>
<dbReference type="GO" id="GO:0005743">
    <property type="term" value="C:mitochondrial inner membrane"/>
    <property type="evidence" value="ECO:0007669"/>
    <property type="project" value="UniProtKB-SubCell"/>
</dbReference>
<comment type="function">
    <text evidence="10">Component of the ubiquinol-cytochrome c oxidoreductase, a multisubunit transmembrane complex that is part of the mitochondrial electron transport chain which drives oxidative phosphorylation.</text>
</comment>
<evidence type="ECO:0000256" key="1">
    <source>
        <dbReference type="ARBA" id="ARBA00004137"/>
    </source>
</evidence>
<dbReference type="PANTHER" id="PTHR15336">
    <property type="entry name" value="UBIQUINOL-CYTOCHROME C REDUCTASE COMPLEX 7.8 KDA PROTEIN"/>
    <property type="match status" value="1"/>
</dbReference>
<comment type="subcellular location">
    <subcellularLocation>
        <location evidence="1">Mitochondrion inner membrane</location>
        <topology evidence="1">Peripheral membrane protein</topology>
        <orientation evidence="1">Intermembrane side</orientation>
    </subcellularLocation>
</comment>
<dbReference type="Proteomes" id="UP000494040">
    <property type="component" value="Unassembled WGS sequence"/>
</dbReference>
<gene>
    <name evidence="13" type="primary">106666813</name>
</gene>
<evidence type="ECO:0000256" key="11">
    <source>
        <dbReference type="PIRSR" id="PIRSR000019-1"/>
    </source>
</evidence>
<evidence type="ECO:0000313" key="14">
    <source>
        <dbReference type="Proteomes" id="UP000494040"/>
    </source>
</evidence>
<dbReference type="OrthoDB" id="405848at2759"/>
<keyword evidence="9 11" id="KW-1015">Disulfide bond</keyword>